<protein>
    <submittedName>
        <fullName evidence="2">Rhomboid domain-containing protein</fullName>
    </submittedName>
</protein>
<keyword evidence="1" id="KW-0472">Membrane</keyword>
<evidence type="ECO:0000256" key="1">
    <source>
        <dbReference type="SAM" id="Phobius"/>
    </source>
</evidence>
<dbReference type="WBParaSite" id="SSTP_0000473000.1">
    <property type="protein sequence ID" value="SSTP_0000473000.1"/>
    <property type="gene ID" value="SSTP_0000473000"/>
</dbReference>
<dbReference type="STRING" id="6248.A0A0K0E5E4"/>
<proteinExistence type="predicted"/>
<evidence type="ECO:0000313" key="2">
    <source>
        <dbReference type="WBParaSite" id="SSTP_0000473000.1"/>
    </source>
</evidence>
<reference evidence="2" key="1">
    <citation type="submission" date="2015-08" db="UniProtKB">
        <authorList>
            <consortium name="WormBaseParasite"/>
        </authorList>
    </citation>
    <scope>IDENTIFICATION</scope>
</reference>
<keyword evidence="1" id="KW-1133">Transmembrane helix</keyword>
<keyword evidence="1" id="KW-0812">Transmembrane</keyword>
<feature type="transmembrane region" description="Helical" evidence="1">
    <location>
        <begin position="38"/>
        <end position="56"/>
    </location>
</feature>
<organism evidence="2">
    <name type="scientific">Strongyloides stercoralis</name>
    <name type="common">Threadworm</name>
    <dbReference type="NCBI Taxonomy" id="6248"/>
    <lineage>
        <taxon>Eukaryota</taxon>
        <taxon>Metazoa</taxon>
        <taxon>Ecdysozoa</taxon>
        <taxon>Nematoda</taxon>
        <taxon>Chromadorea</taxon>
        <taxon>Rhabditida</taxon>
        <taxon>Tylenchina</taxon>
        <taxon>Panagrolaimomorpha</taxon>
        <taxon>Strongyloidoidea</taxon>
        <taxon>Strongyloididae</taxon>
        <taxon>Strongyloides</taxon>
    </lineage>
</organism>
<accession>A0A0K0E5E4</accession>
<dbReference type="AlphaFoldDB" id="A0A0K0E5E4"/>
<feature type="transmembrane region" description="Helical" evidence="1">
    <location>
        <begin position="76"/>
        <end position="98"/>
    </location>
</feature>
<name>A0A0K0E5E4_STRER</name>
<sequence length="128" mass="14608">MINHSKYISNTKIILKVLIFLTNIYLFKNVDKEYKKNIGLCAANIFVTIIHIIYNLNQIYSIEKRLLTPISNFFPSLNSTILLIFGYLTTQLSFIIFAKSEGILNNLTHLSIGGIISEYTISPYTSKP</sequence>